<dbReference type="Proteomes" id="UP001151002">
    <property type="component" value="Unassembled WGS sequence"/>
</dbReference>
<protein>
    <submittedName>
        <fullName evidence="2">Uncharacterized protein</fullName>
    </submittedName>
</protein>
<dbReference type="EMBL" id="JAPNTZ010000008">
    <property type="protein sequence ID" value="MCY1141181.1"/>
    <property type="molecule type" value="Genomic_DNA"/>
</dbReference>
<gene>
    <name evidence="2" type="ORF">OWR29_24545</name>
</gene>
<proteinExistence type="predicted"/>
<feature type="compositionally biased region" description="Low complexity" evidence="1">
    <location>
        <begin position="55"/>
        <end position="88"/>
    </location>
</feature>
<reference evidence="2" key="1">
    <citation type="submission" date="2022-11" db="EMBL/GenBank/DDBJ databases">
        <authorList>
            <person name="Somphong A."/>
            <person name="Phongsopitanun W."/>
        </authorList>
    </citation>
    <scope>NUCLEOTIDE SEQUENCE</scope>
    <source>
        <strain evidence="2">Pm04-4</strain>
    </source>
</reference>
<sequence>MRSLFGAQARGAVSVPATVRAQVRCHSRSGSGCRIATGPCRPQSCSIRPATPERQTGPTQSLTTSTTRRLAGSTSRPGGSGRPRQSVSPSPPSRCWAT</sequence>
<accession>A0ABT4B3X7</accession>
<organism evidence="2 3">
    <name type="scientific">Paractinoplanes pyxinae</name>
    <dbReference type="NCBI Taxonomy" id="2997416"/>
    <lineage>
        <taxon>Bacteria</taxon>
        <taxon>Bacillati</taxon>
        <taxon>Actinomycetota</taxon>
        <taxon>Actinomycetes</taxon>
        <taxon>Micromonosporales</taxon>
        <taxon>Micromonosporaceae</taxon>
        <taxon>Paractinoplanes</taxon>
    </lineage>
</organism>
<evidence type="ECO:0000313" key="2">
    <source>
        <dbReference type="EMBL" id="MCY1141181.1"/>
    </source>
</evidence>
<comment type="caution">
    <text evidence="2">The sequence shown here is derived from an EMBL/GenBank/DDBJ whole genome shotgun (WGS) entry which is preliminary data.</text>
</comment>
<name>A0ABT4B3X7_9ACTN</name>
<feature type="region of interest" description="Disordered" evidence="1">
    <location>
        <begin position="41"/>
        <end position="98"/>
    </location>
</feature>
<keyword evidence="3" id="KW-1185">Reference proteome</keyword>
<evidence type="ECO:0000313" key="3">
    <source>
        <dbReference type="Proteomes" id="UP001151002"/>
    </source>
</evidence>
<evidence type="ECO:0000256" key="1">
    <source>
        <dbReference type="SAM" id="MobiDB-lite"/>
    </source>
</evidence>